<dbReference type="RefSeq" id="WP_175103558.1">
    <property type="nucleotide sequence ID" value="NZ_CADIKM010000003.1"/>
</dbReference>
<accession>A0A6S7AX56</accession>
<reference evidence="7 8" key="1">
    <citation type="submission" date="2020-04" db="EMBL/GenBank/DDBJ databases">
        <authorList>
            <person name="De Canck E."/>
        </authorList>
    </citation>
    <scope>NUCLEOTIDE SEQUENCE [LARGE SCALE GENOMIC DNA]</scope>
    <source>
        <strain evidence="7 8">LMG 28138</strain>
    </source>
</reference>
<name>A0A6S7AX56_9BURK</name>
<dbReference type="Proteomes" id="UP000494115">
    <property type="component" value="Unassembled WGS sequence"/>
</dbReference>
<evidence type="ECO:0000256" key="2">
    <source>
        <dbReference type="ARBA" id="ARBA00023015"/>
    </source>
</evidence>
<evidence type="ECO:0000256" key="1">
    <source>
        <dbReference type="ARBA" id="ARBA00022491"/>
    </source>
</evidence>
<protein>
    <submittedName>
        <fullName evidence="7">HTH-type transcriptional regulator TtgR</fullName>
    </submittedName>
</protein>
<keyword evidence="1" id="KW-0678">Repressor</keyword>
<dbReference type="PROSITE" id="PS01081">
    <property type="entry name" value="HTH_TETR_1"/>
    <property type="match status" value="1"/>
</dbReference>
<dbReference type="FunFam" id="1.10.357.10:FF:000003">
    <property type="entry name" value="HTH-type transcriptional regulator AcrR"/>
    <property type="match status" value="1"/>
</dbReference>
<evidence type="ECO:0000256" key="4">
    <source>
        <dbReference type="ARBA" id="ARBA00023163"/>
    </source>
</evidence>
<organism evidence="7 8">
    <name type="scientific">Pararobbsia alpina</name>
    <dbReference type="NCBI Taxonomy" id="621374"/>
    <lineage>
        <taxon>Bacteria</taxon>
        <taxon>Pseudomonadati</taxon>
        <taxon>Pseudomonadota</taxon>
        <taxon>Betaproteobacteria</taxon>
        <taxon>Burkholderiales</taxon>
        <taxon>Burkholderiaceae</taxon>
        <taxon>Pararobbsia</taxon>
    </lineage>
</organism>
<keyword evidence="4" id="KW-0804">Transcription</keyword>
<dbReference type="InterPro" id="IPR009057">
    <property type="entry name" value="Homeodomain-like_sf"/>
</dbReference>
<dbReference type="EMBL" id="CADIKM010000003">
    <property type="protein sequence ID" value="CAB3780433.1"/>
    <property type="molecule type" value="Genomic_DNA"/>
</dbReference>
<feature type="DNA-binding region" description="H-T-H motif" evidence="5">
    <location>
        <begin position="33"/>
        <end position="52"/>
    </location>
</feature>
<evidence type="ECO:0000313" key="7">
    <source>
        <dbReference type="EMBL" id="CAB3780433.1"/>
    </source>
</evidence>
<feature type="domain" description="HTH tetR-type" evidence="6">
    <location>
        <begin position="10"/>
        <end position="70"/>
    </location>
</feature>
<evidence type="ECO:0000256" key="5">
    <source>
        <dbReference type="PROSITE-ProRule" id="PRU00335"/>
    </source>
</evidence>
<dbReference type="InterPro" id="IPR036271">
    <property type="entry name" value="Tet_transcr_reg_TetR-rel_C_sf"/>
</dbReference>
<dbReference type="InterPro" id="IPR050109">
    <property type="entry name" value="HTH-type_TetR-like_transc_reg"/>
</dbReference>
<sequence>MVRRTKEEAQETRSRILDTAEQVFFEKGVSRTSLTDIAEAAGVTRGAIYWHFKNKGDLFEAMLARIKLPMDEVINSTFDVHEPDPLGRLRELVMMCLAGTAANPQRARVINILFFKCEFTDEMGGVLSRHQEAIHDSREKIAAGLQNAVDKGQLPADLDAGRAAIMLHAFIGGILSDWLLNPEQLDLRYGAATYVDALFDMVRQAPSLRQAPATD</sequence>
<proteinExistence type="predicted"/>
<dbReference type="SUPFAM" id="SSF46689">
    <property type="entry name" value="Homeodomain-like"/>
    <property type="match status" value="1"/>
</dbReference>
<evidence type="ECO:0000256" key="3">
    <source>
        <dbReference type="ARBA" id="ARBA00023125"/>
    </source>
</evidence>
<dbReference type="GO" id="GO:0045892">
    <property type="term" value="P:negative regulation of DNA-templated transcription"/>
    <property type="evidence" value="ECO:0007669"/>
    <property type="project" value="UniProtKB-ARBA"/>
</dbReference>
<dbReference type="PRINTS" id="PR00455">
    <property type="entry name" value="HTHTETR"/>
</dbReference>
<dbReference type="InterPro" id="IPR013572">
    <property type="entry name" value="Tscrpt_reg_MAATS_C"/>
</dbReference>
<keyword evidence="8" id="KW-1185">Reference proteome</keyword>
<dbReference type="InterPro" id="IPR001647">
    <property type="entry name" value="HTH_TetR"/>
</dbReference>
<dbReference type="Pfam" id="PF08361">
    <property type="entry name" value="TetR_C_2"/>
    <property type="match status" value="1"/>
</dbReference>
<dbReference type="SUPFAM" id="SSF48498">
    <property type="entry name" value="Tetracyclin repressor-like, C-terminal domain"/>
    <property type="match status" value="1"/>
</dbReference>
<dbReference type="PANTHER" id="PTHR30055:SF240">
    <property type="entry name" value="HTH-TYPE TRANSCRIPTIONAL REGULATOR ACRR"/>
    <property type="match status" value="1"/>
</dbReference>
<dbReference type="Gene3D" id="1.10.357.10">
    <property type="entry name" value="Tetracycline Repressor, domain 2"/>
    <property type="match status" value="1"/>
</dbReference>
<dbReference type="PANTHER" id="PTHR30055">
    <property type="entry name" value="HTH-TYPE TRANSCRIPTIONAL REGULATOR RUTR"/>
    <property type="match status" value="1"/>
</dbReference>
<dbReference type="GO" id="GO:0000976">
    <property type="term" value="F:transcription cis-regulatory region binding"/>
    <property type="evidence" value="ECO:0007669"/>
    <property type="project" value="TreeGrafter"/>
</dbReference>
<dbReference type="InterPro" id="IPR023772">
    <property type="entry name" value="DNA-bd_HTH_TetR-type_CS"/>
</dbReference>
<evidence type="ECO:0000259" key="6">
    <source>
        <dbReference type="PROSITE" id="PS50977"/>
    </source>
</evidence>
<dbReference type="AlphaFoldDB" id="A0A6S7AX56"/>
<dbReference type="GO" id="GO:0003700">
    <property type="term" value="F:DNA-binding transcription factor activity"/>
    <property type="evidence" value="ECO:0007669"/>
    <property type="project" value="TreeGrafter"/>
</dbReference>
<dbReference type="PROSITE" id="PS50977">
    <property type="entry name" value="HTH_TETR_2"/>
    <property type="match status" value="1"/>
</dbReference>
<keyword evidence="3 5" id="KW-0238">DNA-binding</keyword>
<gene>
    <name evidence="7" type="primary">ttgR</name>
    <name evidence="7" type="ORF">LMG28138_01038</name>
</gene>
<keyword evidence="2" id="KW-0805">Transcription regulation</keyword>
<dbReference type="Pfam" id="PF00440">
    <property type="entry name" value="TetR_N"/>
    <property type="match status" value="1"/>
</dbReference>
<evidence type="ECO:0000313" key="8">
    <source>
        <dbReference type="Proteomes" id="UP000494115"/>
    </source>
</evidence>